<dbReference type="Pfam" id="PF00126">
    <property type="entry name" value="HTH_1"/>
    <property type="match status" value="1"/>
</dbReference>
<dbReference type="Proteomes" id="UP000320582">
    <property type="component" value="Unassembled WGS sequence"/>
</dbReference>
<dbReference type="PANTHER" id="PTHR30126">
    <property type="entry name" value="HTH-TYPE TRANSCRIPTIONAL REGULATOR"/>
    <property type="match status" value="1"/>
</dbReference>
<evidence type="ECO:0000256" key="2">
    <source>
        <dbReference type="ARBA" id="ARBA00023015"/>
    </source>
</evidence>
<sequence>MSDPRPDRTSRLPFDLDWNLLRTYLVIVEERGITAAAERLSLKQPTVSNALRRLEERLERKLIVRKPGRFEVTPEGDMLYQGAVEIFGTVSRLPVLLRRKGEEVVGHVTMALASHVVSPHLDEVLTEFHQRHPRATFTMDVSTSLNVATAVLQKRASLGICLVHKRLPQLQYATMFREYFGLYCGPRHKLFGKTGLDLSDLRGETFVSFQTDRLTDALRPVAMMRASAHIDGQRVATSSSLEEVRRLIFCGLGVGSLPLHIARADEKNGLLWRLPPYEDPPAIDIHLVWNPRAHFNRAEMGMLEMLRSMIESTPMSCRDYI</sequence>
<dbReference type="SUPFAM" id="SSF46785">
    <property type="entry name" value="Winged helix' DNA-binding domain"/>
    <property type="match status" value="1"/>
</dbReference>
<dbReference type="InterPro" id="IPR036388">
    <property type="entry name" value="WH-like_DNA-bd_sf"/>
</dbReference>
<dbReference type="CDD" id="cd05466">
    <property type="entry name" value="PBP2_LTTR_substrate"/>
    <property type="match status" value="1"/>
</dbReference>
<organism evidence="6 7">
    <name type="scientific">Roseinatronobacter monicus</name>
    <dbReference type="NCBI Taxonomy" id="393481"/>
    <lineage>
        <taxon>Bacteria</taxon>
        <taxon>Pseudomonadati</taxon>
        <taxon>Pseudomonadota</taxon>
        <taxon>Alphaproteobacteria</taxon>
        <taxon>Rhodobacterales</taxon>
        <taxon>Paracoccaceae</taxon>
        <taxon>Roseinatronobacter</taxon>
    </lineage>
</organism>
<name>A0A543K3B0_9RHOB</name>
<dbReference type="AlphaFoldDB" id="A0A543K3B0"/>
<evidence type="ECO:0000256" key="4">
    <source>
        <dbReference type="ARBA" id="ARBA00023163"/>
    </source>
</evidence>
<dbReference type="OrthoDB" id="7506954at2"/>
<keyword evidence="2" id="KW-0805">Transcription regulation</keyword>
<dbReference type="RefSeq" id="WP_142085964.1">
    <property type="nucleotide sequence ID" value="NZ_VFPT01000006.1"/>
</dbReference>
<comment type="caution">
    <text evidence="6">The sequence shown here is derived from an EMBL/GenBank/DDBJ whole genome shotgun (WGS) entry which is preliminary data.</text>
</comment>
<evidence type="ECO:0000259" key="5">
    <source>
        <dbReference type="PROSITE" id="PS50931"/>
    </source>
</evidence>
<dbReference type="GO" id="GO:0000976">
    <property type="term" value="F:transcription cis-regulatory region binding"/>
    <property type="evidence" value="ECO:0007669"/>
    <property type="project" value="TreeGrafter"/>
</dbReference>
<evidence type="ECO:0000256" key="1">
    <source>
        <dbReference type="ARBA" id="ARBA00009437"/>
    </source>
</evidence>
<evidence type="ECO:0000313" key="7">
    <source>
        <dbReference type="Proteomes" id="UP000320582"/>
    </source>
</evidence>
<dbReference type="PROSITE" id="PS50931">
    <property type="entry name" value="HTH_LYSR"/>
    <property type="match status" value="1"/>
</dbReference>
<dbReference type="SUPFAM" id="SSF53850">
    <property type="entry name" value="Periplasmic binding protein-like II"/>
    <property type="match status" value="1"/>
</dbReference>
<gene>
    <name evidence="6" type="ORF">BD293_4603</name>
</gene>
<comment type="similarity">
    <text evidence="1">Belongs to the LysR transcriptional regulatory family.</text>
</comment>
<keyword evidence="7" id="KW-1185">Reference proteome</keyword>
<feature type="domain" description="HTH lysR-type" evidence="5">
    <location>
        <begin position="16"/>
        <end position="73"/>
    </location>
</feature>
<evidence type="ECO:0000256" key="3">
    <source>
        <dbReference type="ARBA" id="ARBA00023125"/>
    </source>
</evidence>
<dbReference type="InterPro" id="IPR000847">
    <property type="entry name" value="LysR_HTH_N"/>
</dbReference>
<reference evidence="6 7" key="1">
    <citation type="submission" date="2019-06" db="EMBL/GenBank/DDBJ databases">
        <title>Genomic Encyclopedia of Archaeal and Bacterial Type Strains, Phase II (KMG-II): from individual species to whole genera.</title>
        <authorList>
            <person name="Goeker M."/>
        </authorList>
    </citation>
    <scope>NUCLEOTIDE SEQUENCE [LARGE SCALE GENOMIC DNA]</scope>
    <source>
        <strain evidence="6 7">DSM 18423</strain>
    </source>
</reference>
<dbReference type="InterPro" id="IPR036390">
    <property type="entry name" value="WH_DNA-bd_sf"/>
</dbReference>
<keyword evidence="4" id="KW-0804">Transcription</keyword>
<proteinExistence type="inferred from homology"/>
<protein>
    <submittedName>
        <fullName evidence="6">LysR family transcriptional regulator</fullName>
    </submittedName>
</protein>
<dbReference type="PRINTS" id="PR00039">
    <property type="entry name" value="HTHLYSR"/>
</dbReference>
<evidence type="ECO:0000313" key="6">
    <source>
        <dbReference type="EMBL" id="TQM89581.1"/>
    </source>
</evidence>
<dbReference type="InterPro" id="IPR005119">
    <property type="entry name" value="LysR_subst-bd"/>
</dbReference>
<dbReference type="PANTHER" id="PTHR30126:SF91">
    <property type="entry name" value="LYSR FAMILY TRANSCRIPTIONAL REGULATOR"/>
    <property type="match status" value="1"/>
</dbReference>
<dbReference type="Pfam" id="PF03466">
    <property type="entry name" value="LysR_substrate"/>
    <property type="match status" value="1"/>
</dbReference>
<keyword evidence="3" id="KW-0238">DNA-binding</keyword>
<dbReference type="GO" id="GO:0003700">
    <property type="term" value="F:DNA-binding transcription factor activity"/>
    <property type="evidence" value="ECO:0007669"/>
    <property type="project" value="InterPro"/>
</dbReference>
<dbReference type="Gene3D" id="3.40.190.10">
    <property type="entry name" value="Periplasmic binding protein-like II"/>
    <property type="match status" value="2"/>
</dbReference>
<dbReference type="Gene3D" id="1.10.10.10">
    <property type="entry name" value="Winged helix-like DNA-binding domain superfamily/Winged helix DNA-binding domain"/>
    <property type="match status" value="1"/>
</dbReference>
<dbReference type="EMBL" id="VFPT01000006">
    <property type="protein sequence ID" value="TQM89581.1"/>
    <property type="molecule type" value="Genomic_DNA"/>
</dbReference>
<accession>A0A543K3B0</accession>